<comment type="caution">
    <text evidence="1">The sequence shown here is derived from an EMBL/GenBank/DDBJ whole genome shotgun (WGS) entry which is preliminary data.</text>
</comment>
<evidence type="ECO:0000313" key="2">
    <source>
        <dbReference type="Proteomes" id="UP000580654"/>
    </source>
</evidence>
<sequence length="205" mass="22064">MAHRISDRVDDLLEMVLALKREVAQAGHWADAATPNLARAVAASLAATGPRRLSQPYEELVPGIIFGFQQDSRPDLQLRPAAEGALEITLRQRTSSGWVTIEMEWSAAAVRVKRKLSLLLRGSSPEPLVLNSTLRRIGPGDAVVDVPGSPVTLGPEPSFHVVEFTPSEGGGAAPGNAQDVGYSYRAILFCPVQPFSMTLTELSLR</sequence>
<proteinExistence type="predicted"/>
<dbReference type="AlphaFoldDB" id="A0A840YF12"/>
<dbReference type="Proteomes" id="UP000580654">
    <property type="component" value="Unassembled WGS sequence"/>
</dbReference>
<name>A0A840YF12_9PROT</name>
<organism evidence="1 2">
    <name type="scientific">Muricoccus pecuniae</name>
    <dbReference type="NCBI Taxonomy" id="693023"/>
    <lineage>
        <taxon>Bacteria</taxon>
        <taxon>Pseudomonadati</taxon>
        <taxon>Pseudomonadota</taxon>
        <taxon>Alphaproteobacteria</taxon>
        <taxon>Acetobacterales</taxon>
        <taxon>Roseomonadaceae</taxon>
        <taxon>Muricoccus</taxon>
    </lineage>
</organism>
<protein>
    <submittedName>
        <fullName evidence="1">Uncharacterized protein</fullName>
    </submittedName>
</protein>
<evidence type="ECO:0000313" key="1">
    <source>
        <dbReference type="EMBL" id="MBB5692473.1"/>
    </source>
</evidence>
<dbReference type="RefSeq" id="WP_184513512.1">
    <property type="nucleotide sequence ID" value="NZ_JACIJD010000002.1"/>
</dbReference>
<gene>
    <name evidence="1" type="ORF">FHS87_000488</name>
</gene>
<reference evidence="1 2" key="1">
    <citation type="submission" date="2020-08" db="EMBL/GenBank/DDBJ databases">
        <title>Genomic Encyclopedia of Type Strains, Phase IV (KMG-IV): sequencing the most valuable type-strain genomes for metagenomic binning, comparative biology and taxonomic classification.</title>
        <authorList>
            <person name="Goeker M."/>
        </authorList>
    </citation>
    <scope>NUCLEOTIDE SEQUENCE [LARGE SCALE GENOMIC DNA]</scope>
    <source>
        <strain evidence="1 2">DSM 25622</strain>
    </source>
</reference>
<dbReference type="EMBL" id="JACIJD010000002">
    <property type="protein sequence ID" value="MBB5692473.1"/>
    <property type="molecule type" value="Genomic_DNA"/>
</dbReference>
<accession>A0A840YF12</accession>
<keyword evidence="2" id="KW-1185">Reference proteome</keyword>